<feature type="region of interest" description="Disordered" evidence="5">
    <location>
        <begin position="416"/>
        <end position="439"/>
    </location>
</feature>
<dbReference type="SMART" id="SM01117">
    <property type="entry name" value="Cyt-b5"/>
    <property type="match status" value="1"/>
</dbReference>
<organism evidence="7">
    <name type="scientific">Clastoptera arizonana</name>
    <name type="common">Arizona spittle bug</name>
    <dbReference type="NCBI Taxonomy" id="38151"/>
    <lineage>
        <taxon>Eukaryota</taxon>
        <taxon>Metazoa</taxon>
        <taxon>Ecdysozoa</taxon>
        <taxon>Arthropoda</taxon>
        <taxon>Hexapoda</taxon>
        <taxon>Insecta</taxon>
        <taxon>Pterygota</taxon>
        <taxon>Neoptera</taxon>
        <taxon>Paraneoptera</taxon>
        <taxon>Hemiptera</taxon>
        <taxon>Auchenorrhyncha</taxon>
        <taxon>Cercopoidea</taxon>
        <taxon>Clastopteridae</taxon>
        <taxon>Clastoptera</taxon>
    </lineage>
</organism>
<protein>
    <recommendedName>
        <fullName evidence="6">Cytochrome b5 heme-binding domain-containing protein</fullName>
    </recommendedName>
</protein>
<evidence type="ECO:0000256" key="1">
    <source>
        <dbReference type="ARBA" id="ARBA00022617"/>
    </source>
</evidence>
<feature type="transmembrane region" description="Helical" evidence="4">
    <location>
        <begin position="135"/>
        <end position="152"/>
    </location>
</feature>
<dbReference type="InterPro" id="IPR036400">
    <property type="entry name" value="Cyt_B5-like_heme/steroid_sf"/>
</dbReference>
<dbReference type="PROSITE" id="PS50255">
    <property type="entry name" value="CYTOCHROME_B5_2"/>
    <property type="match status" value="1"/>
</dbReference>
<feature type="transmembrane region" description="Helical" evidence="4">
    <location>
        <begin position="297"/>
        <end position="316"/>
    </location>
</feature>
<reference evidence="7" key="1">
    <citation type="submission" date="2015-12" db="EMBL/GenBank/DDBJ databases">
        <title>De novo transcriptome assembly of four potential Pierce s Disease insect vectors from Arizona vineyards.</title>
        <authorList>
            <person name="Tassone E.E."/>
        </authorList>
    </citation>
    <scope>NUCLEOTIDE SEQUENCE</scope>
</reference>
<dbReference type="PANTHER" id="PTHR16740">
    <property type="entry name" value="CYTOCHROME B5-RELATED PROTEIN-RELATED"/>
    <property type="match status" value="1"/>
</dbReference>
<name>A0A1B6CDY8_9HEMI</name>
<dbReference type="PROSITE" id="PS00191">
    <property type="entry name" value="CYTOCHROME_B5_1"/>
    <property type="match status" value="1"/>
</dbReference>
<evidence type="ECO:0000256" key="3">
    <source>
        <dbReference type="ARBA" id="ARBA00023004"/>
    </source>
</evidence>
<dbReference type="AlphaFoldDB" id="A0A1B6CDY8"/>
<dbReference type="Gene3D" id="3.10.120.10">
    <property type="entry name" value="Cytochrome b5-like heme/steroid binding domain"/>
    <property type="match status" value="1"/>
</dbReference>
<dbReference type="SUPFAM" id="SSF55856">
    <property type="entry name" value="Cytochrome b5-like heme/steroid binding domain"/>
    <property type="match status" value="1"/>
</dbReference>
<dbReference type="InterPro" id="IPR001199">
    <property type="entry name" value="Cyt_B5-like_heme/steroid-bd"/>
</dbReference>
<dbReference type="InterPro" id="IPR005804">
    <property type="entry name" value="FA_desaturase_dom"/>
</dbReference>
<keyword evidence="1 4" id="KW-0349">Heme</keyword>
<evidence type="ECO:0000256" key="5">
    <source>
        <dbReference type="SAM" id="MobiDB-lite"/>
    </source>
</evidence>
<accession>A0A1B6CDY8</accession>
<keyword evidence="4" id="KW-0812">Transmembrane</keyword>
<sequence length="439" mass="50588">MVLKVSSWPEWAYPEWRSKKVLSPYVWLDGKRTLDGADGLWRIHDKIYDLTEFISRHPGGSSWLNLTKGTDITEAFEVHHIGPLAKSLLPKFEVGLAKTNRNSPFTFHDDGFYNTLRKRIYKVLEHKKKHTVKSLLILDILVAFTIVLSLYSAYALNFVVAVIAGLFLCLTVNCSHNFIHQKNNWRMYYFNISLMTVRDWRVIHVFSHHLFANTIYDLEIGLLEPWLQLLPSPEKNWVVRKFSGLYSPVIYPVIFHFQALSRIAARSFCLEDLIGLVLPILLTIIGNFGGRNIVECLFIWTLIISSGSFFFGLIGVNAAHHHPDMFHDGDAPRLNRDWGLNQIDAVGDRTEFKHSLFVALTTYGHHTLHHLFPTVDHGHLAEIYPILEKTCQEFDCPLTIKSSWDLFMGQYQQLMRNEPNQTPHDKTDVKSSNKMISSN</sequence>
<feature type="transmembrane region" description="Helical" evidence="4">
    <location>
        <begin position="268"/>
        <end position="285"/>
    </location>
</feature>
<dbReference type="GO" id="GO:0020037">
    <property type="term" value="F:heme binding"/>
    <property type="evidence" value="ECO:0007669"/>
    <property type="project" value="UniProtKB-UniRule"/>
</dbReference>
<keyword evidence="4" id="KW-1133">Transmembrane helix</keyword>
<keyword evidence="2 4" id="KW-0479">Metal-binding</keyword>
<keyword evidence="4" id="KW-0472">Membrane</keyword>
<dbReference type="PRINTS" id="PR00363">
    <property type="entry name" value="CYTOCHROMEB5"/>
</dbReference>
<evidence type="ECO:0000256" key="4">
    <source>
        <dbReference type="RuleBase" id="RU362121"/>
    </source>
</evidence>
<dbReference type="EMBL" id="GEDC01025634">
    <property type="protein sequence ID" value="JAS11664.1"/>
    <property type="molecule type" value="Transcribed_RNA"/>
</dbReference>
<keyword evidence="3 4" id="KW-0408">Iron</keyword>
<dbReference type="GO" id="GO:0046872">
    <property type="term" value="F:metal ion binding"/>
    <property type="evidence" value="ECO:0007669"/>
    <property type="project" value="UniProtKB-UniRule"/>
</dbReference>
<feature type="transmembrane region" description="Helical" evidence="4">
    <location>
        <begin position="158"/>
        <end position="179"/>
    </location>
</feature>
<dbReference type="PANTHER" id="PTHR16740:SF1">
    <property type="entry name" value="CYTOCHROME B5-RELATED PROTEIN-RELATED"/>
    <property type="match status" value="1"/>
</dbReference>
<evidence type="ECO:0000256" key="2">
    <source>
        <dbReference type="ARBA" id="ARBA00022723"/>
    </source>
</evidence>
<comment type="caution">
    <text evidence="4">Lacks conserved residue(s) required for the propagation of feature annotation.</text>
</comment>
<dbReference type="Pfam" id="PF00173">
    <property type="entry name" value="Cyt-b5"/>
    <property type="match status" value="1"/>
</dbReference>
<dbReference type="GO" id="GO:0006629">
    <property type="term" value="P:lipid metabolic process"/>
    <property type="evidence" value="ECO:0007669"/>
    <property type="project" value="InterPro"/>
</dbReference>
<comment type="similarity">
    <text evidence="4">Belongs to the cytochrome b5 family.</text>
</comment>
<gene>
    <name evidence="7" type="ORF">g.13971</name>
    <name evidence="8" type="ORF">g.13974</name>
</gene>
<evidence type="ECO:0000313" key="8">
    <source>
        <dbReference type="EMBL" id="JAS26272.1"/>
    </source>
</evidence>
<dbReference type="InterPro" id="IPR018506">
    <property type="entry name" value="Cyt_B5_heme-BS"/>
</dbReference>
<dbReference type="InterPro" id="IPR053100">
    <property type="entry name" value="Cytochrome_b5-related"/>
</dbReference>
<dbReference type="Pfam" id="PF00487">
    <property type="entry name" value="FA_desaturase"/>
    <property type="match status" value="1"/>
</dbReference>
<feature type="domain" description="Cytochrome b5 heme-binding" evidence="6">
    <location>
        <begin position="43"/>
        <end position="98"/>
    </location>
</feature>
<evidence type="ECO:0000259" key="6">
    <source>
        <dbReference type="PROSITE" id="PS50255"/>
    </source>
</evidence>
<dbReference type="EMBL" id="GEDC01011026">
    <property type="protein sequence ID" value="JAS26272.1"/>
    <property type="molecule type" value="Transcribed_RNA"/>
</dbReference>
<proteinExistence type="inferred from homology"/>
<evidence type="ECO:0000313" key="7">
    <source>
        <dbReference type="EMBL" id="JAS11664.1"/>
    </source>
</evidence>